<dbReference type="InterPro" id="IPR023011">
    <property type="entry name" value="ATP_synth_F0_asu_AS"/>
</dbReference>
<keyword evidence="3" id="KW-0813">Transport</keyword>
<evidence type="ECO:0000256" key="7">
    <source>
        <dbReference type="ARBA" id="ARBA00022989"/>
    </source>
</evidence>
<feature type="transmembrane region" description="Helical" evidence="12">
    <location>
        <begin position="117"/>
        <end position="138"/>
    </location>
</feature>
<feature type="transmembrane region" description="Helical" evidence="12">
    <location>
        <begin position="87"/>
        <end position="105"/>
    </location>
</feature>
<evidence type="ECO:0000256" key="11">
    <source>
        <dbReference type="RuleBase" id="RU004450"/>
    </source>
</evidence>
<dbReference type="PANTHER" id="PTHR11410:SF0">
    <property type="entry name" value="ATP SYNTHASE SUBUNIT A"/>
    <property type="match status" value="1"/>
</dbReference>
<keyword evidence="10" id="KW-0066">ATP synthesis</keyword>
<dbReference type="PRINTS" id="PR00123">
    <property type="entry name" value="ATPASEA"/>
</dbReference>
<evidence type="ECO:0000256" key="5">
    <source>
        <dbReference type="ARBA" id="ARBA00022692"/>
    </source>
</evidence>
<organism evidence="13">
    <name type="scientific">Haptophyceae sp. NIES-3900</name>
    <dbReference type="NCBI Taxonomy" id="2748608"/>
    <lineage>
        <taxon>Eukaryota</taxon>
        <taxon>Haptista</taxon>
        <taxon>Haptophyta</taxon>
    </lineage>
</organism>
<protein>
    <recommendedName>
        <fullName evidence="11">ATP synthase subunit a</fullName>
    </recommendedName>
</protein>
<evidence type="ECO:0000256" key="8">
    <source>
        <dbReference type="ARBA" id="ARBA00023065"/>
    </source>
</evidence>
<dbReference type="InterPro" id="IPR000568">
    <property type="entry name" value="ATP_synth_F0_asu"/>
</dbReference>
<feature type="transmembrane region" description="Helical" evidence="12">
    <location>
        <begin position="216"/>
        <end position="244"/>
    </location>
</feature>
<feature type="transmembrane region" description="Helical" evidence="12">
    <location>
        <begin position="36"/>
        <end position="57"/>
    </location>
</feature>
<dbReference type="InterPro" id="IPR045083">
    <property type="entry name" value="ATP_synth_F0_asu_bact/mt"/>
</dbReference>
<dbReference type="CDD" id="cd00310">
    <property type="entry name" value="ATP-synt_Fo_a_6"/>
    <property type="match status" value="1"/>
</dbReference>
<dbReference type="PROSITE" id="PS00449">
    <property type="entry name" value="ATPASE_A"/>
    <property type="match status" value="1"/>
</dbReference>
<keyword evidence="7 12" id="KW-1133">Transmembrane helix</keyword>
<dbReference type="InterPro" id="IPR035908">
    <property type="entry name" value="F0_ATP_A_sf"/>
</dbReference>
<feature type="transmembrane region" description="Helical" evidence="12">
    <location>
        <begin position="144"/>
        <end position="168"/>
    </location>
</feature>
<dbReference type="HAMAP" id="MF_01393">
    <property type="entry name" value="ATP_synth_a_bact"/>
    <property type="match status" value="1"/>
</dbReference>
<dbReference type="GO" id="GO:0046933">
    <property type="term" value="F:proton-transporting ATP synthase activity, rotational mechanism"/>
    <property type="evidence" value="ECO:0007669"/>
    <property type="project" value="TreeGrafter"/>
</dbReference>
<dbReference type="SUPFAM" id="SSF81336">
    <property type="entry name" value="F1F0 ATP synthase subunit A"/>
    <property type="match status" value="1"/>
</dbReference>
<evidence type="ECO:0000256" key="2">
    <source>
        <dbReference type="ARBA" id="ARBA00006810"/>
    </source>
</evidence>
<dbReference type="PANTHER" id="PTHR11410">
    <property type="entry name" value="ATP SYNTHASE SUBUNIT A"/>
    <property type="match status" value="1"/>
</dbReference>
<evidence type="ECO:0000256" key="4">
    <source>
        <dbReference type="ARBA" id="ARBA00022547"/>
    </source>
</evidence>
<keyword evidence="5 12" id="KW-0812">Transmembrane</keyword>
<geneLocation type="mitochondrion" evidence="13"/>
<keyword evidence="13" id="KW-0496">Mitochondrion</keyword>
<keyword evidence="6" id="KW-0375">Hydrogen ion transport</keyword>
<dbReference type="Pfam" id="PF00119">
    <property type="entry name" value="ATP-synt_A"/>
    <property type="match status" value="1"/>
</dbReference>
<feature type="transmembrane region" description="Helical" evidence="12">
    <location>
        <begin position="12"/>
        <end position="29"/>
    </location>
</feature>
<comment type="subcellular location">
    <subcellularLocation>
        <location evidence="1 11">Mitochondrion inner membrane</location>
        <topology evidence="1 11">Multi-pass membrane protein</topology>
    </subcellularLocation>
</comment>
<evidence type="ECO:0000313" key="13">
    <source>
        <dbReference type="EMBL" id="BCG67639.1"/>
    </source>
</evidence>
<sequence>MSFSMFSPLEQFQIIALIPIKLGSFNVSLSNSSFFGMFAVFLVLTLAHMVLHGATIVPNRWQSLFESLYDFVLSLITENIKSGGLPYFPMVFAVFLFILSCNLIGMIPYSFTVTSHIVVTLGLAMGLFIGINIIGAQIHGWHFFSLFLPAGVPIVMAPFLVMVELIGYSFRVISIALRLFANMMAGHSLLKILAGFGWTMFASGGILAVAHLLPVLVIFGIVGLELGIAFLQAYVFSVLLCVYLNDAISLH</sequence>
<evidence type="ECO:0000256" key="12">
    <source>
        <dbReference type="SAM" id="Phobius"/>
    </source>
</evidence>
<dbReference type="NCBIfam" id="TIGR01131">
    <property type="entry name" value="ATP_synt_6_or_A"/>
    <property type="match status" value="1"/>
</dbReference>
<dbReference type="FunFam" id="1.20.120.220:FF:000003">
    <property type="entry name" value="ATP synthase subunit a"/>
    <property type="match status" value="1"/>
</dbReference>
<keyword evidence="8" id="KW-0406">Ion transport</keyword>
<evidence type="ECO:0000256" key="1">
    <source>
        <dbReference type="ARBA" id="ARBA00004448"/>
    </source>
</evidence>
<keyword evidence="4" id="KW-0138">CF(0)</keyword>
<dbReference type="Gene3D" id="1.20.120.220">
    <property type="entry name" value="ATP synthase, F0 complex, subunit A"/>
    <property type="match status" value="1"/>
</dbReference>
<dbReference type="NCBIfam" id="NF004482">
    <property type="entry name" value="PRK05815.2-4"/>
    <property type="match status" value="1"/>
</dbReference>
<evidence type="ECO:0000256" key="3">
    <source>
        <dbReference type="ARBA" id="ARBA00022448"/>
    </source>
</evidence>
<dbReference type="AlphaFoldDB" id="A0A7R6WD00"/>
<comment type="similarity">
    <text evidence="2">Belongs to the ATPase A chain family.</text>
</comment>
<gene>
    <name evidence="13" type="primary">atp6</name>
</gene>
<keyword evidence="9 12" id="KW-0472">Membrane</keyword>
<evidence type="ECO:0000256" key="9">
    <source>
        <dbReference type="ARBA" id="ARBA00023136"/>
    </source>
</evidence>
<feature type="transmembrane region" description="Helical" evidence="12">
    <location>
        <begin position="189"/>
        <end position="210"/>
    </location>
</feature>
<accession>A0A7R6WD00</accession>
<name>A0A7R6WD00_9EUKA</name>
<evidence type="ECO:0000256" key="10">
    <source>
        <dbReference type="ARBA" id="ARBA00023310"/>
    </source>
</evidence>
<dbReference type="EMBL" id="LC564891">
    <property type="protein sequence ID" value="BCG67639.1"/>
    <property type="molecule type" value="Genomic_DNA"/>
</dbReference>
<dbReference type="GO" id="GO:0045259">
    <property type="term" value="C:proton-transporting ATP synthase complex"/>
    <property type="evidence" value="ECO:0007669"/>
    <property type="project" value="UniProtKB-KW"/>
</dbReference>
<dbReference type="GO" id="GO:0005743">
    <property type="term" value="C:mitochondrial inner membrane"/>
    <property type="evidence" value="ECO:0007669"/>
    <property type="project" value="UniProtKB-SubCell"/>
</dbReference>
<evidence type="ECO:0000256" key="6">
    <source>
        <dbReference type="ARBA" id="ARBA00022781"/>
    </source>
</evidence>
<proteinExistence type="inferred from homology"/>
<reference evidence="13" key="1">
    <citation type="submission" date="2020-06" db="EMBL/GenBank/DDBJ databases">
        <title>Organellar genomes of a novel haptophyte.</title>
        <authorList>
            <person name="Kamikawa R."/>
            <person name="Miyashita H."/>
        </authorList>
    </citation>
    <scope>NUCLEOTIDE SEQUENCE</scope>
    <source>
        <strain evidence="13">NIES-3900</strain>
    </source>
</reference>